<protein>
    <recommendedName>
        <fullName evidence="3">Required for respiratory growth protein 9, mitochondrial</fullName>
    </recommendedName>
</protein>
<feature type="region of interest" description="Disordered" evidence="4">
    <location>
        <begin position="1"/>
        <end position="52"/>
    </location>
</feature>
<comment type="function">
    <text evidence="1">Required for respiratory activity and maintenance and expression of the mitochondrial genome.</text>
</comment>
<organism evidence="5 6">
    <name type="scientific">Jimgerdemannia flammicorona</name>
    <dbReference type="NCBI Taxonomy" id="994334"/>
    <lineage>
        <taxon>Eukaryota</taxon>
        <taxon>Fungi</taxon>
        <taxon>Fungi incertae sedis</taxon>
        <taxon>Mucoromycota</taxon>
        <taxon>Mucoromycotina</taxon>
        <taxon>Endogonomycetes</taxon>
        <taxon>Endogonales</taxon>
        <taxon>Endogonaceae</taxon>
        <taxon>Jimgerdemannia</taxon>
    </lineage>
</organism>
<evidence type="ECO:0000313" key="5">
    <source>
        <dbReference type="EMBL" id="RUS32190.1"/>
    </source>
</evidence>
<keyword evidence="6" id="KW-1185">Reference proteome</keyword>
<dbReference type="PANTHER" id="PTHR13475">
    <property type="entry name" value="NEUGRIN"/>
    <property type="match status" value="1"/>
</dbReference>
<comment type="caution">
    <text evidence="5">The sequence shown here is derived from an EMBL/GenBank/DDBJ whole genome shotgun (WGS) entry which is preliminary data.</text>
</comment>
<dbReference type="Pfam" id="PF06413">
    <property type="entry name" value="Neugrin"/>
    <property type="match status" value="1"/>
</dbReference>
<dbReference type="AlphaFoldDB" id="A0A433QQY7"/>
<dbReference type="PANTHER" id="PTHR13475:SF3">
    <property type="entry name" value="NEUGRIN"/>
    <property type="match status" value="1"/>
</dbReference>
<evidence type="ECO:0000256" key="1">
    <source>
        <dbReference type="ARBA" id="ARBA00003548"/>
    </source>
</evidence>
<feature type="compositionally biased region" description="Polar residues" evidence="4">
    <location>
        <begin position="83"/>
        <end position="96"/>
    </location>
</feature>
<feature type="region of interest" description="Disordered" evidence="4">
    <location>
        <begin position="309"/>
        <end position="353"/>
    </location>
</feature>
<gene>
    <name evidence="5" type="ORF">BC938DRAFT_476074</name>
</gene>
<evidence type="ECO:0000256" key="4">
    <source>
        <dbReference type="SAM" id="MobiDB-lite"/>
    </source>
</evidence>
<comment type="similarity">
    <text evidence="2">Belongs to the RRG9 family.</text>
</comment>
<sequence length="371" mass="42858">MSPVWKSGVEEMKQGKETYQARGRGLMMTSTSATTQPPNHPTTRPQTRPPDQSRTMLLLLSTNLFRSRTLLPVSATWPALRSYTRNPTPSSASGNRNVRVEGKPIPTPPRPNTAPETQSTRTYSSPRLIKAPKAQPTPATKPSNSTHSENRWSFDKSSPKYWRNNSDLPLWRRHRLAIKEMLGAETWNPTRKLSREKMENIRLLFRTDPAKNTVPHLAEKFLISPEAVRRILRSKFTPTHAVRDRQEAKLQERILATKEWKKAQKMEKNESEVPRKDMWRTEEEEKWEKDGAQVKRVKRGEEGVAQVGRVKRREEGGAQVGRVKRREEDGAQVGRVKRREEGDAQVEREQSREVKLRMVKPREWSMGRLLP</sequence>
<feature type="compositionally biased region" description="Low complexity" evidence="4">
    <location>
        <begin position="34"/>
        <end position="52"/>
    </location>
</feature>
<proteinExistence type="inferred from homology"/>
<feature type="compositionally biased region" description="Low complexity" evidence="4">
    <location>
        <begin position="131"/>
        <end position="142"/>
    </location>
</feature>
<dbReference type="Proteomes" id="UP000274822">
    <property type="component" value="Unassembled WGS sequence"/>
</dbReference>
<feature type="region of interest" description="Disordered" evidence="4">
    <location>
        <begin position="81"/>
        <end position="156"/>
    </location>
</feature>
<dbReference type="GO" id="GO:0005634">
    <property type="term" value="C:nucleus"/>
    <property type="evidence" value="ECO:0007669"/>
    <property type="project" value="TreeGrafter"/>
</dbReference>
<accession>A0A433QQY7</accession>
<feature type="compositionally biased region" description="Basic and acidic residues" evidence="4">
    <location>
        <begin position="338"/>
        <end position="353"/>
    </location>
</feature>
<evidence type="ECO:0000313" key="6">
    <source>
        <dbReference type="Proteomes" id="UP000274822"/>
    </source>
</evidence>
<dbReference type="EMBL" id="RBNJ01002253">
    <property type="protein sequence ID" value="RUS32190.1"/>
    <property type="molecule type" value="Genomic_DNA"/>
</dbReference>
<dbReference type="InterPro" id="IPR010487">
    <property type="entry name" value="NGRN/Rrg9"/>
</dbReference>
<evidence type="ECO:0000256" key="2">
    <source>
        <dbReference type="ARBA" id="ARBA00010895"/>
    </source>
</evidence>
<evidence type="ECO:0000256" key="3">
    <source>
        <dbReference type="ARBA" id="ARBA00013566"/>
    </source>
</evidence>
<name>A0A433QQY7_9FUNG</name>
<reference evidence="5 6" key="1">
    <citation type="journal article" date="2018" name="New Phytol.">
        <title>Phylogenomics of Endogonaceae and evolution of mycorrhizas within Mucoromycota.</title>
        <authorList>
            <person name="Chang Y."/>
            <person name="Desiro A."/>
            <person name="Na H."/>
            <person name="Sandor L."/>
            <person name="Lipzen A."/>
            <person name="Clum A."/>
            <person name="Barry K."/>
            <person name="Grigoriev I.V."/>
            <person name="Martin F.M."/>
            <person name="Stajich J.E."/>
            <person name="Smith M.E."/>
            <person name="Bonito G."/>
            <person name="Spatafora J.W."/>
        </authorList>
    </citation>
    <scope>NUCLEOTIDE SEQUENCE [LARGE SCALE GENOMIC DNA]</scope>
    <source>
        <strain evidence="5 6">AD002</strain>
    </source>
</reference>